<dbReference type="Proteomes" id="UP000237983">
    <property type="component" value="Unassembled WGS sequence"/>
</dbReference>
<gene>
    <name evidence="1" type="ORF">B0I08_101331</name>
</gene>
<dbReference type="RefSeq" id="WP_106209159.1">
    <property type="nucleotide sequence ID" value="NZ_PVTL01000001.1"/>
</dbReference>
<sequence>MGILSAFRLSRATTDYLAGPTASIASPWSEGELQSVVWSDVFGTLENLPLTRIEALSIPAVAKGRNLLQATIPKLPLRALDENGVLAEQPEWLSRTDGLVSPWQRMAWTLEDLIFFGCSIWLVERDEAGYVTDADRCPPERWTVTNGTILIDGASVDSKDVLYIAGPHEGLLTLASRTLRGARDQETAWVGRVKNPIPAMELSASGDIDLTDPEVAAVVKAWSIARRNPDGAIGYTPAGIELKTHGQLSADLYTEGRNAVRGDVGSFLGIPTSMMDASLDKASLNYETADGKRSEYTDYSIPLWIEPIQQRLSMDDVVPPGQRIRFDLTDLIGAAPAATGAPTED</sequence>
<dbReference type="InterPro" id="IPR006944">
    <property type="entry name" value="Phage/GTA_portal"/>
</dbReference>
<organism evidence="1 2">
    <name type="scientific">Glaciihabitans tibetensis</name>
    <dbReference type="NCBI Taxonomy" id="1266600"/>
    <lineage>
        <taxon>Bacteria</taxon>
        <taxon>Bacillati</taxon>
        <taxon>Actinomycetota</taxon>
        <taxon>Actinomycetes</taxon>
        <taxon>Micrococcales</taxon>
        <taxon>Microbacteriaceae</taxon>
        <taxon>Glaciihabitans</taxon>
    </lineage>
</organism>
<evidence type="ECO:0000313" key="2">
    <source>
        <dbReference type="Proteomes" id="UP000237983"/>
    </source>
</evidence>
<dbReference type="Gene3D" id="3.30.1120.70">
    <property type="match status" value="1"/>
</dbReference>
<dbReference type="AlphaFoldDB" id="A0A2T0VJ17"/>
<reference evidence="1 2" key="1">
    <citation type="submission" date="2018-03" db="EMBL/GenBank/DDBJ databases">
        <title>Genomic Encyclopedia of Type Strains, Phase III (KMG-III): the genomes of soil and plant-associated and newly described type strains.</title>
        <authorList>
            <person name="Whitman W."/>
        </authorList>
    </citation>
    <scope>NUCLEOTIDE SEQUENCE [LARGE SCALE GENOMIC DNA]</scope>
    <source>
        <strain evidence="1 2">CGMCC 1.12484</strain>
    </source>
</reference>
<protein>
    <submittedName>
        <fullName evidence="1">Phage portal protein</fullName>
    </submittedName>
</protein>
<evidence type="ECO:0000313" key="1">
    <source>
        <dbReference type="EMBL" id="PRY70203.1"/>
    </source>
</evidence>
<comment type="caution">
    <text evidence="1">The sequence shown here is derived from an EMBL/GenBank/DDBJ whole genome shotgun (WGS) entry which is preliminary data.</text>
</comment>
<keyword evidence="2" id="KW-1185">Reference proteome</keyword>
<dbReference type="OrthoDB" id="3268650at2"/>
<dbReference type="Pfam" id="PF04860">
    <property type="entry name" value="Phage_portal"/>
    <property type="match status" value="1"/>
</dbReference>
<dbReference type="Gene3D" id="3.40.140.120">
    <property type="match status" value="1"/>
</dbReference>
<name>A0A2T0VJ17_9MICO</name>
<dbReference type="EMBL" id="PVTL01000001">
    <property type="protein sequence ID" value="PRY70203.1"/>
    <property type="molecule type" value="Genomic_DNA"/>
</dbReference>
<dbReference type="Gene3D" id="1.20.1270.210">
    <property type="match status" value="1"/>
</dbReference>
<proteinExistence type="predicted"/>
<accession>A0A2T0VJ17</accession>